<dbReference type="EC" id="3.2.1.21" evidence="3"/>
<dbReference type="InterPro" id="IPR036881">
    <property type="entry name" value="Glyco_hydro_3_C_sf"/>
</dbReference>
<proteinExistence type="inferred from homology"/>
<dbReference type="GO" id="GO:0008422">
    <property type="term" value="F:beta-glucosidase activity"/>
    <property type="evidence" value="ECO:0007669"/>
    <property type="project" value="UniProtKB-EC"/>
</dbReference>
<reference evidence="8" key="1">
    <citation type="submission" date="2023-03" db="EMBL/GenBank/DDBJ databases">
        <title>Massive genome expansion in bonnet fungi (Mycena s.s.) driven by repeated elements and novel gene families across ecological guilds.</title>
        <authorList>
            <consortium name="Lawrence Berkeley National Laboratory"/>
            <person name="Harder C.B."/>
            <person name="Miyauchi S."/>
            <person name="Viragh M."/>
            <person name="Kuo A."/>
            <person name="Thoen E."/>
            <person name="Andreopoulos B."/>
            <person name="Lu D."/>
            <person name="Skrede I."/>
            <person name="Drula E."/>
            <person name="Henrissat B."/>
            <person name="Morin E."/>
            <person name="Kohler A."/>
            <person name="Barry K."/>
            <person name="LaButti K."/>
            <person name="Morin E."/>
            <person name="Salamov A."/>
            <person name="Lipzen A."/>
            <person name="Mereny Z."/>
            <person name="Hegedus B."/>
            <person name="Baldrian P."/>
            <person name="Stursova M."/>
            <person name="Weitz H."/>
            <person name="Taylor A."/>
            <person name="Grigoriev I.V."/>
            <person name="Nagy L.G."/>
            <person name="Martin F."/>
            <person name="Kauserud H."/>
        </authorList>
    </citation>
    <scope>NUCLEOTIDE SEQUENCE</scope>
    <source>
        <strain evidence="8">CBHHK188m</strain>
    </source>
</reference>
<organism evidence="8 9">
    <name type="scientific">Mycena maculata</name>
    <dbReference type="NCBI Taxonomy" id="230809"/>
    <lineage>
        <taxon>Eukaryota</taxon>
        <taxon>Fungi</taxon>
        <taxon>Dikarya</taxon>
        <taxon>Basidiomycota</taxon>
        <taxon>Agaricomycotina</taxon>
        <taxon>Agaricomycetes</taxon>
        <taxon>Agaricomycetidae</taxon>
        <taxon>Agaricales</taxon>
        <taxon>Marasmiineae</taxon>
        <taxon>Mycenaceae</taxon>
        <taxon>Mycena</taxon>
    </lineage>
</organism>
<dbReference type="SUPFAM" id="SSF52279">
    <property type="entry name" value="Beta-D-glucan exohydrolase, C-terminal domain"/>
    <property type="match status" value="1"/>
</dbReference>
<keyword evidence="9" id="KW-1185">Reference proteome</keyword>
<dbReference type="EMBL" id="JARJLG010000009">
    <property type="protein sequence ID" value="KAJ7777825.1"/>
    <property type="molecule type" value="Genomic_DNA"/>
</dbReference>
<protein>
    <recommendedName>
        <fullName evidence="3">beta-glucosidase</fullName>
        <ecNumber evidence="3">3.2.1.21</ecNumber>
    </recommendedName>
</protein>
<comment type="catalytic activity">
    <reaction evidence="1">
        <text>Hydrolysis of terminal, non-reducing beta-D-glucosyl residues with release of beta-D-glucose.</text>
        <dbReference type="EC" id="3.2.1.21"/>
    </reaction>
</comment>
<dbReference type="InterPro" id="IPR036962">
    <property type="entry name" value="Glyco_hydro_3_N_sf"/>
</dbReference>
<keyword evidence="5" id="KW-0378">Hydrolase</keyword>
<evidence type="ECO:0000256" key="3">
    <source>
        <dbReference type="ARBA" id="ARBA00012744"/>
    </source>
</evidence>
<keyword evidence="6" id="KW-0326">Glycosidase</keyword>
<feature type="domain" description="Glycoside hydrolase family 3 C-terminal" evidence="7">
    <location>
        <begin position="271"/>
        <end position="314"/>
    </location>
</feature>
<comment type="similarity">
    <text evidence="2">Belongs to the glycosyl hydrolase 3 family.</text>
</comment>
<gene>
    <name evidence="8" type="ORF">DFH07DRAFT_766060</name>
</gene>
<sequence length="339" mass="37695">MASPYIRLFKYHLRLASTDDAMSVAPTAVMKSAVDLMADGTVKMSTLQSHVKRILRVKYDLGLFDNPYIPDSIDAQTLTVAHAPLTHHGIVLLENCDNTLPLDPAAQNIRIIALIGPFSDMFSYGDYSGQWGAYPVSNTFSTIHQAMFVHLNGSSSSGQYNIPGYLLLFDGVPGMRGTYYTDTNFTEPIFTVQETPNRNWGLYPPVGLPSNKISIPYSHERLSRRRVARCRGWAELLCTPVCGRPVDLRNECFYQQASAVINAVIHLLQLIILQFFPGQSGGQAISDVLFGLFDPGGRVPLSVPYNVGILPVYYKWVIFPPYFIGVLTDNKQVTKRLPT</sequence>
<dbReference type="Proteomes" id="UP001215280">
    <property type="component" value="Unassembled WGS sequence"/>
</dbReference>
<dbReference type="PANTHER" id="PTHR30620:SF16">
    <property type="entry name" value="LYSOSOMAL BETA GLUCOSIDASE"/>
    <property type="match status" value="1"/>
</dbReference>
<evidence type="ECO:0000256" key="4">
    <source>
        <dbReference type="ARBA" id="ARBA00022729"/>
    </source>
</evidence>
<dbReference type="AlphaFoldDB" id="A0AAD7K3V6"/>
<dbReference type="Gene3D" id="3.20.20.300">
    <property type="entry name" value="Glycoside hydrolase, family 3, N-terminal domain"/>
    <property type="match status" value="1"/>
</dbReference>
<dbReference type="GO" id="GO:0009251">
    <property type="term" value="P:glucan catabolic process"/>
    <property type="evidence" value="ECO:0007669"/>
    <property type="project" value="TreeGrafter"/>
</dbReference>
<evidence type="ECO:0000313" key="8">
    <source>
        <dbReference type="EMBL" id="KAJ7777825.1"/>
    </source>
</evidence>
<dbReference type="SUPFAM" id="SSF51445">
    <property type="entry name" value="(Trans)glycosidases"/>
    <property type="match status" value="1"/>
</dbReference>
<accession>A0AAD7K3V6</accession>
<name>A0AAD7K3V6_9AGAR</name>
<evidence type="ECO:0000256" key="6">
    <source>
        <dbReference type="ARBA" id="ARBA00023295"/>
    </source>
</evidence>
<dbReference type="Pfam" id="PF01915">
    <property type="entry name" value="Glyco_hydro_3_C"/>
    <property type="match status" value="1"/>
</dbReference>
<dbReference type="Gene3D" id="3.40.50.1700">
    <property type="entry name" value="Glycoside hydrolase family 3 C-terminal domain"/>
    <property type="match status" value="2"/>
</dbReference>
<comment type="caution">
    <text evidence="8">The sequence shown here is derived from an EMBL/GenBank/DDBJ whole genome shotgun (WGS) entry which is preliminary data.</text>
</comment>
<evidence type="ECO:0000313" key="9">
    <source>
        <dbReference type="Proteomes" id="UP001215280"/>
    </source>
</evidence>
<evidence type="ECO:0000259" key="7">
    <source>
        <dbReference type="Pfam" id="PF01915"/>
    </source>
</evidence>
<dbReference type="InterPro" id="IPR017853">
    <property type="entry name" value="GH"/>
</dbReference>
<dbReference type="InterPro" id="IPR051915">
    <property type="entry name" value="Cellulose_Degrad_GH3"/>
</dbReference>
<evidence type="ECO:0000256" key="2">
    <source>
        <dbReference type="ARBA" id="ARBA00005336"/>
    </source>
</evidence>
<evidence type="ECO:0000256" key="1">
    <source>
        <dbReference type="ARBA" id="ARBA00000448"/>
    </source>
</evidence>
<keyword evidence="4" id="KW-0732">Signal</keyword>
<dbReference type="InterPro" id="IPR002772">
    <property type="entry name" value="Glyco_hydro_3_C"/>
</dbReference>
<evidence type="ECO:0000256" key="5">
    <source>
        <dbReference type="ARBA" id="ARBA00022801"/>
    </source>
</evidence>
<dbReference type="PANTHER" id="PTHR30620">
    <property type="entry name" value="PERIPLASMIC BETA-GLUCOSIDASE-RELATED"/>
    <property type="match status" value="1"/>
</dbReference>